<comment type="caution">
    <text evidence="1">The sequence shown here is derived from an EMBL/GenBank/DDBJ whole genome shotgun (WGS) entry which is preliminary data.</text>
</comment>
<sequence length="107" mass="11987">MVEFKINVLQEAGVMMEFHWVPRDRFMGNILADAGAGLARLGIGTGYSKPDHVVIELMRKHKEEPYAMFKSERPGTFKRETVFRRCMAAQVATALALTSISNKNASL</sequence>
<evidence type="ECO:0000313" key="2">
    <source>
        <dbReference type="Proteomes" id="UP001152049"/>
    </source>
</evidence>
<organism evidence="1 2">
    <name type="scientific">Fusarium torreyae</name>
    <dbReference type="NCBI Taxonomy" id="1237075"/>
    <lineage>
        <taxon>Eukaryota</taxon>
        <taxon>Fungi</taxon>
        <taxon>Dikarya</taxon>
        <taxon>Ascomycota</taxon>
        <taxon>Pezizomycotina</taxon>
        <taxon>Sordariomycetes</taxon>
        <taxon>Hypocreomycetidae</taxon>
        <taxon>Hypocreales</taxon>
        <taxon>Nectriaceae</taxon>
        <taxon>Fusarium</taxon>
    </lineage>
</organism>
<dbReference type="Proteomes" id="UP001152049">
    <property type="component" value="Unassembled WGS sequence"/>
</dbReference>
<name>A0A9W8SFF3_9HYPO</name>
<dbReference type="EMBL" id="JAOQAZ010000002">
    <property type="protein sequence ID" value="KAJ4270338.1"/>
    <property type="molecule type" value="Genomic_DNA"/>
</dbReference>
<dbReference type="AlphaFoldDB" id="A0A9W8SFF3"/>
<keyword evidence="2" id="KW-1185">Reference proteome</keyword>
<protein>
    <submittedName>
        <fullName evidence="1">Uncharacterized protein</fullName>
    </submittedName>
</protein>
<evidence type="ECO:0000313" key="1">
    <source>
        <dbReference type="EMBL" id="KAJ4270338.1"/>
    </source>
</evidence>
<reference evidence="1" key="1">
    <citation type="submission" date="2022-09" db="EMBL/GenBank/DDBJ databases">
        <title>Fusarium specimens isolated from Avocado Roots.</title>
        <authorList>
            <person name="Stajich J."/>
            <person name="Roper C."/>
            <person name="Heimlech-Rivalta G."/>
        </authorList>
    </citation>
    <scope>NUCLEOTIDE SEQUENCE</scope>
    <source>
        <strain evidence="1">CF00136</strain>
    </source>
</reference>
<dbReference type="OrthoDB" id="5067658at2759"/>
<proteinExistence type="predicted"/>
<gene>
    <name evidence="1" type="ORF">NW762_002017</name>
</gene>
<accession>A0A9W8SFF3</accession>